<proteinExistence type="predicted"/>
<dbReference type="AlphaFoldDB" id="A0AAN9AGC8"/>
<protein>
    <submittedName>
        <fullName evidence="1">Uncharacterized protein</fullName>
    </submittedName>
</protein>
<feature type="non-terminal residue" evidence="1">
    <location>
        <position position="1"/>
    </location>
</feature>
<accession>A0AAN9AGC8</accession>
<comment type="caution">
    <text evidence="1">The sequence shown here is derived from an EMBL/GenBank/DDBJ whole genome shotgun (WGS) entry which is preliminary data.</text>
</comment>
<evidence type="ECO:0000313" key="1">
    <source>
        <dbReference type="EMBL" id="KAK7086400.1"/>
    </source>
</evidence>
<keyword evidence="2" id="KW-1185">Reference proteome</keyword>
<organism evidence="1 2">
    <name type="scientific">Halocaridina rubra</name>
    <name type="common">Hawaiian red shrimp</name>
    <dbReference type="NCBI Taxonomy" id="373956"/>
    <lineage>
        <taxon>Eukaryota</taxon>
        <taxon>Metazoa</taxon>
        <taxon>Ecdysozoa</taxon>
        <taxon>Arthropoda</taxon>
        <taxon>Crustacea</taxon>
        <taxon>Multicrustacea</taxon>
        <taxon>Malacostraca</taxon>
        <taxon>Eumalacostraca</taxon>
        <taxon>Eucarida</taxon>
        <taxon>Decapoda</taxon>
        <taxon>Pleocyemata</taxon>
        <taxon>Caridea</taxon>
        <taxon>Atyoidea</taxon>
        <taxon>Atyidae</taxon>
        <taxon>Halocaridina</taxon>
    </lineage>
</organism>
<dbReference type="EMBL" id="JAXCGZ010000214">
    <property type="protein sequence ID" value="KAK7086400.1"/>
    <property type="molecule type" value="Genomic_DNA"/>
</dbReference>
<name>A0AAN9AGC8_HALRR</name>
<reference evidence="1 2" key="1">
    <citation type="submission" date="2023-11" db="EMBL/GenBank/DDBJ databases">
        <title>Halocaridina rubra genome assembly.</title>
        <authorList>
            <person name="Smith C."/>
        </authorList>
    </citation>
    <scope>NUCLEOTIDE SEQUENCE [LARGE SCALE GENOMIC DNA]</scope>
    <source>
        <strain evidence="1">EP-1</strain>
        <tissue evidence="1">Whole</tissue>
    </source>
</reference>
<sequence>GSRSGSTAMVRYNSQRNAVRVTLSRQYRNNHQADLPPQPLSASPGDISLDTNHGLYRVPCLGHYQPTRTRTTFYQASGNTIRFTFSKRANSFSACSYCHHSRPRSPSTYP</sequence>
<dbReference type="Proteomes" id="UP001381693">
    <property type="component" value="Unassembled WGS sequence"/>
</dbReference>
<evidence type="ECO:0000313" key="2">
    <source>
        <dbReference type="Proteomes" id="UP001381693"/>
    </source>
</evidence>
<gene>
    <name evidence="1" type="ORF">SK128_011971</name>
</gene>